<name>A0A6C0J597_9ZZZZ</name>
<dbReference type="EMBL" id="MN740330">
    <property type="protein sequence ID" value="QHU00875.1"/>
    <property type="molecule type" value="Genomic_DNA"/>
</dbReference>
<accession>A0A6C0J597</accession>
<protein>
    <submittedName>
        <fullName evidence="1">Uncharacterized protein</fullName>
    </submittedName>
</protein>
<proteinExistence type="predicted"/>
<organism evidence="1">
    <name type="scientific">viral metagenome</name>
    <dbReference type="NCBI Taxonomy" id="1070528"/>
    <lineage>
        <taxon>unclassified sequences</taxon>
        <taxon>metagenomes</taxon>
        <taxon>organismal metagenomes</taxon>
    </lineage>
</organism>
<sequence length="100" mass="11468">MYTKTNKSRNPHIPLWLQDIIPLTTLNTDKTGMIDALSKVQGSRCAFWTSTFTFYTGIYYGWCIEAIYGKNVLFDITLGGRPIATAVNYYNKPFFLTRLV</sequence>
<reference evidence="1" key="1">
    <citation type="journal article" date="2020" name="Nature">
        <title>Giant virus diversity and host interactions through global metagenomics.</title>
        <authorList>
            <person name="Schulz F."/>
            <person name="Roux S."/>
            <person name="Paez-Espino D."/>
            <person name="Jungbluth S."/>
            <person name="Walsh D.A."/>
            <person name="Denef V.J."/>
            <person name="McMahon K.D."/>
            <person name="Konstantinidis K.T."/>
            <person name="Eloe-Fadrosh E.A."/>
            <person name="Kyrpides N.C."/>
            <person name="Woyke T."/>
        </authorList>
    </citation>
    <scope>NUCLEOTIDE SEQUENCE</scope>
    <source>
        <strain evidence="1">GVMAG-M-3300025860-20</strain>
    </source>
</reference>
<dbReference type="AlphaFoldDB" id="A0A6C0J597"/>
<evidence type="ECO:0000313" key="1">
    <source>
        <dbReference type="EMBL" id="QHU00875.1"/>
    </source>
</evidence>